<comment type="caution">
    <text evidence="2">The sequence shown here is derived from an EMBL/GenBank/DDBJ whole genome shotgun (WGS) entry which is preliminary data.</text>
</comment>
<proteinExistence type="predicted"/>
<dbReference type="Proteomes" id="UP001164286">
    <property type="component" value="Unassembled WGS sequence"/>
</dbReference>
<organism evidence="2 3">
    <name type="scientific">Dioszegia hungarica</name>
    <dbReference type="NCBI Taxonomy" id="4972"/>
    <lineage>
        <taxon>Eukaryota</taxon>
        <taxon>Fungi</taxon>
        <taxon>Dikarya</taxon>
        <taxon>Basidiomycota</taxon>
        <taxon>Agaricomycotina</taxon>
        <taxon>Tremellomycetes</taxon>
        <taxon>Tremellales</taxon>
        <taxon>Bulleribasidiaceae</taxon>
        <taxon>Dioszegia</taxon>
    </lineage>
</organism>
<evidence type="ECO:0000256" key="1">
    <source>
        <dbReference type="SAM" id="MobiDB-lite"/>
    </source>
</evidence>
<protein>
    <submittedName>
        <fullName evidence="2">Uncharacterized protein</fullName>
    </submittedName>
</protein>
<accession>A0AA38HEM1</accession>
<dbReference type="EMBL" id="JAKWFO010000004">
    <property type="protein sequence ID" value="KAI9637509.1"/>
    <property type="molecule type" value="Genomic_DNA"/>
</dbReference>
<name>A0AA38HEM1_9TREE</name>
<evidence type="ECO:0000313" key="3">
    <source>
        <dbReference type="Proteomes" id="UP001164286"/>
    </source>
</evidence>
<dbReference type="RefSeq" id="XP_052947286.1">
    <property type="nucleotide sequence ID" value="XM_053092419.1"/>
</dbReference>
<gene>
    <name evidence="2" type="ORF">MKK02DRAFT_43434</name>
</gene>
<dbReference type="AlphaFoldDB" id="A0AA38HEM1"/>
<reference evidence="2" key="1">
    <citation type="journal article" date="2022" name="G3 (Bethesda)">
        <title>High quality genome of the basidiomycete yeast Dioszegia hungarica PDD-24b-2 isolated from cloud water.</title>
        <authorList>
            <person name="Jarrige D."/>
            <person name="Haridas S."/>
            <person name="Bleykasten-Grosshans C."/>
            <person name="Joly M."/>
            <person name="Nadalig T."/>
            <person name="Sancelme M."/>
            <person name="Vuilleumier S."/>
            <person name="Grigoriev I.V."/>
            <person name="Amato P."/>
            <person name="Bringel F."/>
        </authorList>
    </citation>
    <scope>NUCLEOTIDE SEQUENCE</scope>
    <source>
        <strain evidence="2">PDD-24b-2</strain>
    </source>
</reference>
<keyword evidence="3" id="KW-1185">Reference proteome</keyword>
<sequence>MSITQLLHSPLTVPQTQQAAALNDLLCYTAINDGHISWDELPNATSTVSYEALYEVILDGAGRKSSLCARVEYAERYFQQHDFTKTTTAGIPNPLFHSLVASWKAHAVGEHCSTSIFDIDSASSSTSTTEAIRVTAQRDTVTHNPGRPLRGLNVITVVLQETPQVSIDDFVRAGIDPAVLAKVELFGDWIMMLGPAMLMRKACRACWNVRMEHLGGPAVSSPALLCEDVEEGDELFALSGTNLCHAQTPIMLDFLFRLDGAFAGETIAAATVQTPAIARYLSESASDSSASSPPSNPSSPLSSAPSLSPPSPIIRKHPLSVLPYPPRKRKLHSAIHRQVMLARVDLRARQLLRQLGRELGSVSRRAHDLGLELERCRMEVSVAKSSLAETVTALAEERQLGKEKDGLLARLKEEEKTVRRSLGNAEEALIGAVRERDEHRQLASWEAARAAALAERISSLESKLRINSDLAISDATGVREEKEKAVPLAAQISSVDTIERTRQAQLAEEIRLASRAEVLEHARRLMETEVDGKLGALRAARQKELEANKQQVDAAAEREASLAGQITALQHVLATERAQSAAKIKQLSGSCETAQEVAKRSQATELALNQQILALMTGVTNRQSAYQSYLHNRDQEVRRTIQGLQATIKKLGDEVAEKQVGEVRVQGELERAYKGIAELKAELDDVWKNYRNVQSELVQVRRSVAAGTGGGLSRGEGGGQLQIRMLNGKHMSTQLPSGSIAFINQFTLPNRPAPQFLASSAFAQPPATFTGHSSTEQSNAIDVSMWAQQWPSGTL</sequence>
<feature type="region of interest" description="Disordered" evidence="1">
    <location>
        <begin position="285"/>
        <end position="325"/>
    </location>
</feature>
<dbReference type="GeneID" id="77731624"/>
<evidence type="ECO:0000313" key="2">
    <source>
        <dbReference type="EMBL" id="KAI9637509.1"/>
    </source>
</evidence>
<feature type="compositionally biased region" description="Low complexity" evidence="1">
    <location>
        <begin position="285"/>
        <end position="306"/>
    </location>
</feature>